<feature type="compositionally biased region" description="Basic and acidic residues" evidence="8">
    <location>
        <begin position="1548"/>
        <end position="1561"/>
    </location>
</feature>
<dbReference type="InterPro" id="IPR036397">
    <property type="entry name" value="RNaseH_sf"/>
</dbReference>
<evidence type="ECO:0000313" key="10">
    <source>
        <dbReference type="EMBL" id="GBG69697.1"/>
    </source>
</evidence>
<dbReference type="InterPro" id="IPR043128">
    <property type="entry name" value="Rev_trsase/Diguanyl_cyclase"/>
</dbReference>
<feature type="compositionally biased region" description="Acidic residues" evidence="8">
    <location>
        <begin position="1562"/>
        <end position="1573"/>
    </location>
</feature>
<dbReference type="Pfam" id="PF17917">
    <property type="entry name" value="RT_RNaseH"/>
    <property type="match status" value="1"/>
</dbReference>
<protein>
    <recommendedName>
        <fullName evidence="9">Integrase catalytic domain-containing protein</fullName>
    </recommendedName>
</protein>
<dbReference type="InterPro" id="IPR050951">
    <property type="entry name" value="Retrovirus_Pol_polyprotein"/>
</dbReference>
<dbReference type="GO" id="GO:0003964">
    <property type="term" value="F:RNA-directed DNA polymerase activity"/>
    <property type="evidence" value="ECO:0007669"/>
    <property type="project" value="UniProtKB-KW"/>
</dbReference>
<dbReference type="PANTHER" id="PTHR37984:SF5">
    <property type="entry name" value="PROTEIN NYNRIN-LIKE"/>
    <property type="match status" value="1"/>
</dbReference>
<proteinExistence type="predicted"/>
<dbReference type="InterPro" id="IPR041588">
    <property type="entry name" value="Integrase_H2C2"/>
</dbReference>
<keyword evidence="6" id="KW-0695">RNA-directed DNA polymerase</keyword>
<keyword evidence="1" id="KW-0808">Transferase</keyword>
<feature type="region of interest" description="Disordered" evidence="8">
    <location>
        <begin position="1266"/>
        <end position="1409"/>
    </location>
</feature>
<evidence type="ECO:0000256" key="1">
    <source>
        <dbReference type="ARBA" id="ARBA00022679"/>
    </source>
</evidence>
<keyword evidence="5" id="KW-0378">Hydrolase</keyword>
<reference evidence="10 11" key="1">
    <citation type="journal article" date="2018" name="Cell">
        <title>The Chara Genome: Secondary Complexity and Implications for Plant Terrestrialization.</title>
        <authorList>
            <person name="Nishiyama T."/>
            <person name="Sakayama H."/>
            <person name="Vries J.D."/>
            <person name="Buschmann H."/>
            <person name="Saint-Marcoux D."/>
            <person name="Ullrich K.K."/>
            <person name="Haas F.B."/>
            <person name="Vanderstraeten L."/>
            <person name="Becker D."/>
            <person name="Lang D."/>
            <person name="Vosolsobe S."/>
            <person name="Rombauts S."/>
            <person name="Wilhelmsson P.K.I."/>
            <person name="Janitza P."/>
            <person name="Kern R."/>
            <person name="Heyl A."/>
            <person name="Rumpler F."/>
            <person name="Villalobos L.I.A.C."/>
            <person name="Clay J.M."/>
            <person name="Skokan R."/>
            <person name="Toyoda A."/>
            <person name="Suzuki Y."/>
            <person name="Kagoshima H."/>
            <person name="Schijlen E."/>
            <person name="Tajeshwar N."/>
            <person name="Catarino B."/>
            <person name="Hetherington A.J."/>
            <person name="Saltykova A."/>
            <person name="Bonnot C."/>
            <person name="Breuninger H."/>
            <person name="Symeonidi A."/>
            <person name="Radhakrishnan G.V."/>
            <person name="Van Nieuwerburgh F."/>
            <person name="Deforce D."/>
            <person name="Chang C."/>
            <person name="Karol K.G."/>
            <person name="Hedrich R."/>
            <person name="Ulvskov P."/>
            <person name="Glockner G."/>
            <person name="Delwiche C.F."/>
            <person name="Petrasek J."/>
            <person name="Van de Peer Y."/>
            <person name="Friml J."/>
            <person name="Beilby M."/>
            <person name="Dolan L."/>
            <person name="Kohara Y."/>
            <person name="Sugano S."/>
            <person name="Fujiyama A."/>
            <person name="Delaux P.-M."/>
            <person name="Quint M."/>
            <person name="TheiBen G."/>
            <person name="Hagemann M."/>
            <person name="Harholt J."/>
            <person name="Dunand C."/>
            <person name="Zachgo S."/>
            <person name="Langdale J."/>
            <person name="Maumus F."/>
            <person name="Straeten D.V.D."/>
            <person name="Gould S.B."/>
            <person name="Rensing S.A."/>
        </authorList>
    </citation>
    <scope>NUCLEOTIDE SEQUENCE [LARGE SCALE GENOMIC DNA]</scope>
    <source>
        <strain evidence="10 11">S276</strain>
    </source>
</reference>
<keyword evidence="4" id="KW-0255">Endonuclease</keyword>
<evidence type="ECO:0000256" key="4">
    <source>
        <dbReference type="ARBA" id="ARBA00022759"/>
    </source>
</evidence>
<dbReference type="Gene3D" id="1.10.340.70">
    <property type="match status" value="2"/>
</dbReference>
<feature type="domain" description="Integrase catalytic" evidence="9">
    <location>
        <begin position="2179"/>
        <end position="2262"/>
    </location>
</feature>
<evidence type="ECO:0000256" key="8">
    <source>
        <dbReference type="SAM" id="MobiDB-lite"/>
    </source>
</evidence>
<evidence type="ECO:0000256" key="2">
    <source>
        <dbReference type="ARBA" id="ARBA00022695"/>
    </source>
</evidence>
<evidence type="ECO:0000256" key="7">
    <source>
        <dbReference type="SAM" id="Coils"/>
    </source>
</evidence>
<evidence type="ECO:0000256" key="6">
    <source>
        <dbReference type="ARBA" id="ARBA00022918"/>
    </source>
</evidence>
<feature type="compositionally biased region" description="Low complexity" evidence="8">
    <location>
        <begin position="1266"/>
        <end position="1276"/>
    </location>
</feature>
<feature type="coiled-coil region" evidence="7">
    <location>
        <begin position="1659"/>
        <end position="1707"/>
    </location>
</feature>
<dbReference type="Pfam" id="PF17921">
    <property type="entry name" value="Integrase_H2C2"/>
    <property type="match status" value="2"/>
</dbReference>
<feature type="compositionally biased region" description="Acidic residues" evidence="8">
    <location>
        <begin position="1368"/>
        <end position="1378"/>
    </location>
</feature>
<dbReference type="GO" id="GO:0016787">
    <property type="term" value="F:hydrolase activity"/>
    <property type="evidence" value="ECO:0007669"/>
    <property type="project" value="UniProtKB-KW"/>
</dbReference>
<dbReference type="GO" id="GO:0004519">
    <property type="term" value="F:endonuclease activity"/>
    <property type="evidence" value="ECO:0007669"/>
    <property type="project" value="UniProtKB-KW"/>
</dbReference>
<accession>A0A388KI52</accession>
<dbReference type="PANTHER" id="PTHR37984">
    <property type="entry name" value="PROTEIN CBG26694"/>
    <property type="match status" value="1"/>
</dbReference>
<dbReference type="InterPro" id="IPR012337">
    <property type="entry name" value="RNaseH-like_sf"/>
</dbReference>
<dbReference type="Proteomes" id="UP000265515">
    <property type="component" value="Unassembled WGS sequence"/>
</dbReference>
<dbReference type="Gramene" id="GBG69697">
    <property type="protein sequence ID" value="GBG69697"/>
    <property type="gene ID" value="CBR_g4528"/>
</dbReference>
<dbReference type="SUPFAM" id="SSF53098">
    <property type="entry name" value="Ribonuclease H-like"/>
    <property type="match status" value="2"/>
</dbReference>
<dbReference type="FunFam" id="3.30.420.10:FF:000032">
    <property type="entry name" value="Retrovirus-related Pol polyprotein from transposon 297-like Protein"/>
    <property type="match status" value="1"/>
</dbReference>
<dbReference type="Gene3D" id="3.30.420.10">
    <property type="entry name" value="Ribonuclease H-like superfamily/Ribonuclease H"/>
    <property type="match status" value="2"/>
</dbReference>
<dbReference type="Gene3D" id="3.30.70.270">
    <property type="match status" value="2"/>
</dbReference>
<evidence type="ECO:0000256" key="3">
    <source>
        <dbReference type="ARBA" id="ARBA00022722"/>
    </source>
</evidence>
<feature type="region of interest" description="Disordered" evidence="8">
    <location>
        <begin position="1548"/>
        <end position="1593"/>
    </location>
</feature>
<dbReference type="FunFam" id="3.30.70.270:FF:000026">
    <property type="entry name" value="Transposon Ty3-G Gag-Pol polyprotein"/>
    <property type="match status" value="1"/>
</dbReference>
<dbReference type="Pfam" id="PF00665">
    <property type="entry name" value="rve"/>
    <property type="match status" value="1"/>
</dbReference>
<dbReference type="InterPro" id="IPR041373">
    <property type="entry name" value="RT_RNaseH"/>
</dbReference>
<keyword evidence="7" id="KW-0175">Coiled coil</keyword>
<dbReference type="CDD" id="cd09274">
    <property type="entry name" value="RNase_HI_RT_Ty3"/>
    <property type="match status" value="1"/>
</dbReference>
<keyword evidence="2" id="KW-0548">Nucleotidyltransferase</keyword>
<dbReference type="SUPFAM" id="SSF56672">
    <property type="entry name" value="DNA/RNA polymerases"/>
    <property type="match status" value="1"/>
</dbReference>
<dbReference type="PROSITE" id="PS50994">
    <property type="entry name" value="INTEGRASE"/>
    <property type="match status" value="2"/>
</dbReference>
<organism evidence="10 11">
    <name type="scientific">Chara braunii</name>
    <name type="common">Braun's stonewort</name>
    <dbReference type="NCBI Taxonomy" id="69332"/>
    <lineage>
        <taxon>Eukaryota</taxon>
        <taxon>Viridiplantae</taxon>
        <taxon>Streptophyta</taxon>
        <taxon>Charophyceae</taxon>
        <taxon>Charales</taxon>
        <taxon>Characeae</taxon>
        <taxon>Chara</taxon>
    </lineage>
</organism>
<dbReference type="OrthoDB" id="2320933at2759"/>
<evidence type="ECO:0000259" key="9">
    <source>
        <dbReference type="PROSITE" id="PS50994"/>
    </source>
</evidence>
<dbReference type="EMBL" id="BFEA01000119">
    <property type="protein sequence ID" value="GBG69697.1"/>
    <property type="molecule type" value="Genomic_DNA"/>
</dbReference>
<dbReference type="InterPro" id="IPR001584">
    <property type="entry name" value="Integrase_cat-core"/>
</dbReference>
<sequence>MPEEGTWTDLESAYQTVMLAKSDAFLWIETMWTKVTLARITPCLLVLEFRGTVEARGWIYLSKERETAMVVEFALGKLPYKLFREAEWEVVWAACQRVEMTMESIDVRVELGDRENVRKPYRAIRESRMAREQSLWARMFRGWTPRKVEGGAEMVLPTRNEWRGAACDWVGVEMVPTMSFLWVERVWDPVRENEAWDDIAEGNVEALGTVCLSKNGWYIFCTHLAEGRDPMWTLEDAERLTWEMGQDFANEGWDEVGSRVVMGGWEDLRLPYQLVQVRVPHFVAHWFGGYEHISAVAESMDEVELGFTWLSDDYYEASLQFGPFHGDRAEEVVEILKELKDYRLEDTVYLVVELEWRARGEFGGTNLELPRRVQATGSLYLLDAGWQTFGVALADGGDPVRMFDGAWQVTCREGFAFANPDRDDVTATVRVVEVGASILPYENVRMVLPPFSLERMGGVERAEMAVIALGRLSFSNMSIYREYYRAFLELGPFDEEQEYEVLNILQAVVGTRPGIPTVTEEVVWEIARREIGCGLTAIFANNGGTTRPYEPAGHAPATAHGNRRRMGSVTPGELHWLEEAEPIDAFLDYEGGTLVVDSEMAGTTCTTGELLIKALEKGPPTVAAELREGTVTKVGRREEKDATGSVVKPRDVKIALAAERGWRRVMSMMESQELEMQHYQAYQVDNNQTGTQEEEQFFLIKSYEGFFREIGLLQVGKKEPHEVSPRARKDADRSVLRRGHLFRKEEGLTPRRVVCGRIRQLDIIQAMHDGLAGGHRSSKGTLAKITPLYYWSGMASMVATYRQTCKISQERSTVHIFEPLRPTRVLGPGHMVHLDLAVMSVSRKGYRYILDARKNLSGFVEATTLKKKTGFAVADWVENFYLRHPFIRRFIGDNGTEFVNQDVLNTCKRLGVLIKLTEPYHPEVNAPLERGHQTLKNTIAKLAADDLGNWPDYLRHAVFAENMTPKRTTGCIPAKLWYGREIDFSVEALVPTRNKLEDDPHLTTEQLIEARCEQAARNEEALEGIAHKVLDSRMKDKTRWDQLKNIRKEPLQVGEMVLVRNSALETTWSGQLGRQFKGPCRIARKLGVSTFEIENLDGITIRGPVPAQRPIRFLTRDPVEQWLQEAQDKEAGSGQRQETYLSLVLLVVVFSFLCFSPFDGMGVHESHGKTFDSAGVFGIIVFVGYWDEQRGMGHCTIRHGIGGALGKGGEVVGCSSFLFFFMPFCFRGSNRDWGTRVGRAWDECHKGMGWGFLLSCVRRTKMAPNNENDINQANINVDDPWRQPETPQNRNTPVLVIGPQPRPLVRTGKRKMRACRPSPTKEGDVLPAWPEDESAQEWEERREEKGTEDQHKEKPGQGSRKDAKGSTEDDSETVEDIPDIVIVSSDDEMDRVSRPRPEGQASTSRASEEVHDWEEVFCPTPSHWFEVWASTFRHHWIIIARSLMAAGETVTPTDFFLEKTLHDMKKTLDEVSGLDDLAMKGLCDMGPFSCRVETRTGMGTTPYMAEQEAKVAAILKERKEKKEAKKKALQEEQATKLKKIEEEMAREKERLKREEEAKLKEVEEEEEEVEEEPLERGRRGNRGASSETKEDLMEKKISEWGAGLTLGEDEEALMYVPRDEQEVVVREWEAEGDPLKRQVLEDEKRMEWKFRLTGERKTRMEAATEAAQELEEIRKQRDQMAVQVDLLGKVEILAKNVERLAKAQEEQLLFGRGQDIVVRSIRSGLRDFARELAMQLGSYVTARLEGTKRYCVGAKLTAPKRLVGLRKKQEPAADRGSNCLYHRAIKTLEEHQGHLTQVLVKLREANFKINAKKCEWAKTQVLYLGHVLDEDSIKPEDSKIAAIRDWPIPRTLTELWSFLGLANYYRKFVRNFSTIAAPLRKLLRKETIWKWDKDCTSAMKKLKQTLIEYPVLKVADPSLPFVVTTDASQFGIGVVPQQDDGNGNRPVEFMSARMTSEKVATSTYERELYALWQALDHWKHYLLGRHFKVYSDHETLRWLKTQAKMTPKLTRWAAEIDQYDFELKPVKGKYNVVADALSRRADYFGAIVHYLDIGRDLQERVKEAYAQDPIYSDLLKKVKEAPKTEPDYRTTDGLLFEKTNVVDRLCIPNSEEIRSLILGECHDTEGHFGWQKTLANLMRAYTWPRMKNDCIEYVRSCKVCQSNKTTTHAPLGLLRPLPIPDQPGDSVSIDFMDASVKSRHGKSQVMVIVDRFSKYAVFIPLPSEARTELVIRKFFYHWVSEHGVPLSIVSDRDTRFTSQNWQVVDVVKSSPRDQRSDRTKE</sequence>
<evidence type="ECO:0000256" key="5">
    <source>
        <dbReference type="ARBA" id="ARBA00022801"/>
    </source>
</evidence>
<gene>
    <name evidence="10" type="ORF">CBR_g4528</name>
</gene>
<keyword evidence="11" id="KW-1185">Reference proteome</keyword>
<dbReference type="GO" id="GO:0015074">
    <property type="term" value="P:DNA integration"/>
    <property type="evidence" value="ECO:0007669"/>
    <property type="project" value="InterPro"/>
</dbReference>
<name>A0A388KI52_CHABU</name>
<feature type="compositionally biased region" description="Basic and acidic residues" evidence="8">
    <location>
        <begin position="1338"/>
        <end position="1367"/>
    </location>
</feature>
<comment type="caution">
    <text evidence="10">The sequence shown here is derived from an EMBL/GenBank/DDBJ whole genome shotgun (WGS) entry which is preliminary data.</text>
</comment>
<keyword evidence="3" id="KW-0540">Nuclease</keyword>
<dbReference type="GO" id="GO:0003676">
    <property type="term" value="F:nucleic acid binding"/>
    <property type="evidence" value="ECO:0007669"/>
    <property type="project" value="InterPro"/>
</dbReference>
<feature type="domain" description="Integrase catalytic" evidence="9">
    <location>
        <begin position="824"/>
        <end position="981"/>
    </location>
</feature>
<dbReference type="InterPro" id="IPR043502">
    <property type="entry name" value="DNA/RNA_pol_sf"/>
</dbReference>
<evidence type="ECO:0000313" key="11">
    <source>
        <dbReference type="Proteomes" id="UP000265515"/>
    </source>
</evidence>